<evidence type="ECO:0000313" key="1">
    <source>
        <dbReference type="EMBL" id="KAK3267700.1"/>
    </source>
</evidence>
<gene>
    <name evidence="1" type="ORF">CYMTET_23757</name>
</gene>
<feature type="non-terminal residue" evidence="1">
    <location>
        <position position="1"/>
    </location>
</feature>
<dbReference type="AlphaFoldDB" id="A0AAE0FXG4"/>
<evidence type="ECO:0000313" key="2">
    <source>
        <dbReference type="Proteomes" id="UP001190700"/>
    </source>
</evidence>
<dbReference type="Proteomes" id="UP001190700">
    <property type="component" value="Unassembled WGS sequence"/>
</dbReference>
<keyword evidence="2" id="KW-1185">Reference proteome</keyword>
<reference evidence="1 2" key="1">
    <citation type="journal article" date="2015" name="Genome Biol. Evol.">
        <title>Comparative Genomics of a Bacterivorous Green Alga Reveals Evolutionary Causalities and Consequences of Phago-Mixotrophic Mode of Nutrition.</title>
        <authorList>
            <person name="Burns J.A."/>
            <person name="Paasch A."/>
            <person name="Narechania A."/>
            <person name="Kim E."/>
        </authorList>
    </citation>
    <scope>NUCLEOTIDE SEQUENCE [LARGE SCALE GENOMIC DNA]</scope>
    <source>
        <strain evidence="1 2">PLY_AMNH</strain>
    </source>
</reference>
<comment type="caution">
    <text evidence="1">The sequence shown here is derived from an EMBL/GenBank/DDBJ whole genome shotgun (WGS) entry which is preliminary data.</text>
</comment>
<protein>
    <submittedName>
        <fullName evidence="1">Uncharacterized protein</fullName>
    </submittedName>
</protein>
<accession>A0AAE0FXG4</accession>
<proteinExistence type="predicted"/>
<dbReference type="EMBL" id="LGRX02012249">
    <property type="protein sequence ID" value="KAK3267700.1"/>
    <property type="molecule type" value="Genomic_DNA"/>
</dbReference>
<sequence length="134" mass="13918">GNQVVCLCTPGEEPSVMEAVSSVLPELPIYAPGRAQSSQGRSWSWALNRAASMESTWLAVSLPLATSAQAAGGVTLIGVTSDAQLGGATVAALIGEWRYGPAHIVIARPPAATNLCPATVATSWRNEKQSPYQN</sequence>
<organism evidence="1 2">
    <name type="scientific">Cymbomonas tetramitiformis</name>
    <dbReference type="NCBI Taxonomy" id="36881"/>
    <lineage>
        <taxon>Eukaryota</taxon>
        <taxon>Viridiplantae</taxon>
        <taxon>Chlorophyta</taxon>
        <taxon>Pyramimonadophyceae</taxon>
        <taxon>Pyramimonadales</taxon>
        <taxon>Pyramimonadaceae</taxon>
        <taxon>Cymbomonas</taxon>
    </lineage>
</organism>
<name>A0AAE0FXG4_9CHLO</name>